<dbReference type="GO" id="GO:0019901">
    <property type="term" value="F:protein kinase binding"/>
    <property type="evidence" value="ECO:0007669"/>
    <property type="project" value="InterPro"/>
</dbReference>
<evidence type="ECO:0000256" key="2">
    <source>
        <dbReference type="ARBA" id="ARBA00022618"/>
    </source>
</evidence>
<dbReference type="PANTHER" id="PTHR15615">
    <property type="match status" value="1"/>
</dbReference>
<accession>A0AAV7E5G9</accession>
<keyword evidence="3" id="KW-0131">Cell cycle</keyword>
<dbReference type="Pfam" id="PF08613">
    <property type="entry name" value="Cyclin"/>
    <property type="match status" value="1"/>
</dbReference>
<gene>
    <name evidence="5" type="ORF">H6P81_015188</name>
</gene>
<dbReference type="InterPro" id="IPR036915">
    <property type="entry name" value="Cyclin-like_sf"/>
</dbReference>
<evidence type="ECO:0000256" key="4">
    <source>
        <dbReference type="SAM" id="MobiDB-lite"/>
    </source>
</evidence>
<dbReference type="GO" id="GO:0051301">
    <property type="term" value="P:cell division"/>
    <property type="evidence" value="ECO:0007669"/>
    <property type="project" value="UniProtKB-KW"/>
</dbReference>
<reference evidence="5 6" key="1">
    <citation type="submission" date="2021-07" db="EMBL/GenBank/DDBJ databases">
        <title>The Aristolochia fimbriata genome: insights into angiosperm evolution, floral development and chemical biosynthesis.</title>
        <authorList>
            <person name="Jiao Y."/>
        </authorList>
    </citation>
    <scope>NUCLEOTIDE SEQUENCE [LARGE SCALE GENOMIC DNA]</scope>
    <source>
        <strain evidence="5">IBCAS-2021</strain>
        <tissue evidence="5">Leaf</tissue>
    </source>
</reference>
<feature type="region of interest" description="Disordered" evidence="4">
    <location>
        <begin position="261"/>
        <end position="297"/>
    </location>
</feature>
<keyword evidence="6" id="KW-1185">Reference proteome</keyword>
<protein>
    <recommendedName>
        <fullName evidence="7">Cyclin</fullName>
    </recommendedName>
</protein>
<dbReference type="Gene3D" id="1.10.472.10">
    <property type="entry name" value="Cyclin-like"/>
    <property type="match status" value="1"/>
</dbReference>
<keyword evidence="2" id="KW-0132">Cell division</keyword>
<evidence type="ECO:0000313" key="6">
    <source>
        <dbReference type="Proteomes" id="UP000825729"/>
    </source>
</evidence>
<dbReference type="CDD" id="cd20604">
    <property type="entry name" value="CYCLIN_AtCycU-like"/>
    <property type="match status" value="1"/>
</dbReference>
<dbReference type="SUPFAM" id="SSF47954">
    <property type="entry name" value="Cyclin-like"/>
    <property type="match status" value="1"/>
</dbReference>
<comment type="similarity">
    <text evidence="1">Belongs to the cyclin family. Cyclin U/P subfamily.</text>
</comment>
<organism evidence="5 6">
    <name type="scientific">Aristolochia fimbriata</name>
    <name type="common">White veined hardy Dutchman's pipe vine</name>
    <dbReference type="NCBI Taxonomy" id="158543"/>
    <lineage>
        <taxon>Eukaryota</taxon>
        <taxon>Viridiplantae</taxon>
        <taxon>Streptophyta</taxon>
        <taxon>Embryophyta</taxon>
        <taxon>Tracheophyta</taxon>
        <taxon>Spermatophyta</taxon>
        <taxon>Magnoliopsida</taxon>
        <taxon>Magnoliidae</taxon>
        <taxon>Piperales</taxon>
        <taxon>Aristolochiaceae</taxon>
        <taxon>Aristolochia</taxon>
    </lineage>
</organism>
<dbReference type="InterPro" id="IPR013922">
    <property type="entry name" value="Cyclin_PHO80-like"/>
</dbReference>
<feature type="region of interest" description="Disordered" evidence="4">
    <location>
        <begin position="335"/>
        <end position="354"/>
    </location>
</feature>
<comment type="caution">
    <text evidence="5">The sequence shown here is derived from an EMBL/GenBank/DDBJ whole genome shotgun (WGS) entry which is preliminary data.</text>
</comment>
<feature type="compositionally biased region" description="Basic and acidic residues" evidence="4">
    <location>
        <begin position="339"/>
        <end position="354"/>
    </location>
</feature>
<evidence type="ECO:0000313" key="5">
    <source>
        <dbReference type="EMBL" id="KAG9443848.1"/>
    </source>
</evidence>
<dbReference type="Proteomes" id="UP000825729">
    <property type="component" value="Unassembled WGS sequence"/>
</dbReference>
<sequence length="354" mass="40473">MASSSLDAISPRRLRSDLYGFTDQDESTAPLVISVLASLLERTMARNERILRKCGWVSPRASSARVFDSHETPDMEVQSYLERIYRYAHVAPPVYVVAYVYIDRFCQFHPDFRITSNNVHRLLITTIMVASKFVEDMNYRNSYFARVGGLTTEEMNRLELDFLFLMGFKLQVSVSVFESYCGHLEREVSIGGGYQIERTLRLMCSREENSSSSSKGEKRSTLQYHRRVAPVIGCVCRVFFFSSPPSVRLLSPELQINKCSEAARRRGPRRGLGKKRKTGQGKSRVGEYSTPASAIKSRQLAQPSSINIFLSCTESIQCRKEKSNRVGMRRPILVPTAKETTDKRKRETERQSRF</sequence>
<evidence type="ECO:0000256" key="3">
    <source>
        <dbReference type="ARBA" id="ARBA00023306"/>
    </source>
</evidence>
<feature type="compositionally biased region" description="Basic residues" evidence="4">
    <location>
        <begin position="265"/>
        <end position="279"/>
    </location>
</feature>
<evidence type="ECO:0000256" key="1">
    <source>
        <dbReference type="ARBA" id="ARBA00007215"/>
    </source>
</evidence>
<proteinExistence type="inferred from homology"/>
<dbReference type="EMBL" id="JAINDJ010000006">
    <property type="protein sequence ID" value="KAG9443848.1"/>
    <property type="molecule type" value="Genomic_DNA"/>
</dbReference>
<dbReference type="PANTHER" id="PTHR15615:SF15">
    <property type="entry name" value="CYCLIN-U2-1"/>
    <property type="match status" value="1"/>
</dbReference>
<evidence type="ECO:0008006" key="7">
    <source>
        <dbReference type="Google" id="ProtNLM"/>
    </source>
</evidence>
<name>A0AAV7E5G9_ARIFI</name>
<dbReference type="AlphaFoldDB" id="A0AAV7E5G9"/>